<accession>A0AAE9HY82</accession>
<dbReference type="EMBL" id="CP097330">
    <property type="protein sequence ID" value="URF03949.1"/>
    <property type="molecule type" value="Genomic_DNA"/>
</dbReference>
<evidence type="ECO:0000256" key="1">
    <source>
        <dbReference type="SAM" id="Phobius"/>
    </source>
</evidence>
<keyword evidence="1" id="KW-0472">Membrane</keyword>
<reference evidence="3" key="3">
    <citation type="submission" date="2022-05" db="EMBL/GenBank/DDBJ databases">
        <authorList>
            <person name="Kunte H.-J."/>
        </authorList>
    </citation>
    <scope>NUCLEOTIDE SEQUENCE</scope>
    <source>
        <strain evidence="3">G5</strain>
    </source>
</reference>
<keyword evidence="1" id="KW-1133">Transmembrane helix</keyword>
<evidence type="ECO:0000313" key="5">
    <source>
        <dbReference type="Proteomes" id="UP001056132"/>
    </source>
</evidence>
<evidence type="ECO:0008006" key="6">
    <source>
        <dbReference type="Google" id="ProtNLM"/>
    </source>
</evidence>
<evidence type="ECO:0000313" key="4">
    <source>
        <dbReference type="Proteomes" id="UP000318943"/>
    </source>
</evidence>
<organism evidence="3 5">
    <name type="scientific">Cupriavidus campinensis</name>
    <dbReference type="NCBI Taxonomy" id="151783"/>
    <lineage>
        <taxon>Bacteria</taxon>
        <taxon>Pseudomonadati</taxon>
        <taxon>Pseudomonadota</taxon>
        <taxon>Betaproteobacteria</taxon>
        <taxon>Burkholderiales</taxon>
        <taxon>Burkholderiaceae</taxon>
        <taxon>Cupriavidus</taxon>
    </lineage>
</organism>
<dbReference type="EMBL" id="VCIZ01000013">
    <property type="protein sequence ID" value="TSP10756.1"/>
    <property type="molecule type" value="Genomic_DNA"/>
</dbReference>
<proteinExistence type="predicted"/>
<dbReference type="AlphaFoldDB" id="A0AAE9HY82"/>
<dbReference type="RefSeq" id="WP_144200271.1">
    <property type="nucleotide sequence ID" value="NZ_CAJPVH010000006.1"/>
</dbReference>
<feature type="transmembrane region" description="Helical" evidence="1">
    <location>
        <begin position="51"/>
        <end position="74"/>
    </location>
</feature>
<gene>
    <name evidence="2" type="ORF">FGG12_20005</name>
    <name evidence="3" type="ORF">M5D45_15865</name>
</gene>
<dbReference type="Proteomes" id="UP000318943">
    <property type="component" value="Unassembled WGS sequence"/>
</dbReference>
<keyword evidence="1" id="KW-0812">Transmembrane</keyword>
<evidence type="ECO:0000313" key="2">
    <source>
        <dbReference type="EMBL" id="TSP10756.1"/>
    </source>
</evidence>
<feature type="transmembrane region" description="Helical" evidence="1">
    <location>
        <begin position="120"/>
        <end position="140"/>
    </location>
</feature>
<reference evidence="2 4" key="1">
    <citation type="submission" date="2019-05" db="EMBL/GenBank/DDBJ databases">
        <title>Whole genome sequence analysis of Cupriavidus campinensis S14E4C strain.</title>
        <authorList>
            <person name="Abbaszade G."/>
            <person name="Szabo A."/>
            <person name="Toumi M."/>
            <person name="Toth E."/>
        </authorList>
    </citation>
    <scope>NUCLEOTIDE SEQUENCE [LARGE SCALE GENOMIC DNA]</scope>
    <source>
        <strain evidence="2 4">S14E4C</strain>
    </source>
</reference>
<feature type="transmembrane region" description="Helical" evidence="1">
    <location>
        <begin position="86"/>
        <end position="108"/>
    </location>
</feature>
<name>A0AAE9HY82_9BURK</name>
<protein>
    <recommendedName>
        <fullName evidence="6">DUF3995 domain-containing protein</fullName>
    </recommendedName>
</protein>
<dbReference type="KEGG" id="ccam:M5D45_15865"/>
<dbReference type="Proteomes" id="UP001056132">
    <property type="component" value="Chromosome 1"/>
</dbReference>
<sequence length="148" mass="15347">MMITPILATSAAACSALVAFLHIYIIAKGPQAYRAFGAGEALAGMAERGSWVPGLLTAGITGVFFVFAAYYAAAAGLLPTLPQMRIAVIGIAAIYTLRGGLIVVGWALRQPLSTFDIQSSFASLAIGLLHCAAAWCWLAATDAVETAR</sequence>
<keyword evidence="4" id="KW-1185">Reference proteome</keyword>
<reference evidence="3" key="2">
    <citation type="journal article" date="2022" name="Microbiol. Resour. Announc.">
        <title>Genome Sequence of Cupriavidus campinensis Strain G5, a Member of a Bacterial Consortium Capable of Polyethylene Degradation.</title>
        <authorList>
            <person name="Schneider B."/>
            <person name="Pfeiffer F."/>
            <person name="Dyall-Smith M."/>
            <person name="Kunte H.J."/>
        </authorList>
    </citation>
    <scope>NUCLEOTIDE SEQUENCE</scope>
    <source>
        <strain evidence="3">G5</strain>
    </source>
</reference>
<evidence type="ECO:0000313" key="3">
    <source>
        <dbReference type="EMBL" id="URF03949.1"/>
    </source>
</evidence>